<evidence type="ECO:0000313" key="5">
    <source>
        <dbReference type="Proteomes" id="UP000830542"/>
    </source>
</evidence>
<dbReference type="SUPFAM" id="SSF53756">
    <property type="entry name" value="UDP-Glycosyltransferase/glycogen phosphorylase"/>
    <property type="match status" value="1"/>
</dbReference>
<protein>
    <recommendedName>
        <fullName evidence="7">UDP:flavonoid glycosyltransferase YjiC, YdhE family</fullName>
    </recommendedName>
</protein>
<keyword evidence="5" id="KW-1185">Reference proteome</keyword>
<dbReference type="EMBL" id="CP095005">
    <property type="protein sequence ID" value="UOO93979.1"/>
    <property type="molecule type" value="Genomic_DNA"/>
</dbReference>
<sequence length="343" mass="36930">MSSIVAVAHYPEGAGHATRMLAVARALEARGATVTLAGGGPGARFIDRNGYDQYEPASVDFIGDYQGGSLLHVLGHSLPNSARRVYDYVHWLRRERPDALVTDDMFAAMAAEFVDLPLFVCTHNAASYYDAVIEQGFTWLLNRHQLYSAEAFLYPSIWPPDRGDPAGVTPIPPIALDVAPTETTDEQRRVLADGSPPETDVPANGSPAPDETDVLVVPSAYSMGFEALTERLRAAGHEVTLVGGEDWDCVPALLPYLRAAERVVCSGYSTIMEAAVAGTPCIVYPFTDEQHGVSRVIERTGLPGFQVEHSMAHVVRAVSQPLERPVYENGAGRAAATVLAAIE</sequence>
<dbReference type="Gene3D" id="3.40.50.2000">
    <property type="entry name" value="Glycogen Phosphorylase B"/>
    <property type="match status" value="2"/>
</dbReference>
<comment type="similarity">
    <text evidence="1">Belongs to the glycosyltransferase 28 family.</text>
</comment>
<dbReference type="PANTHER" id="PTHR21015">
    <property type="entry name" value="UDP-N-ACETYLGLUCOSAMINE--N-ACETYLMURAMYL-(PENTAPEPTIDE) PYROPHOSPHORYL-UNDECAPRENOL N-ACETYLGLUCOSAMINE TRANSFERASE 1"/>
    <property type="match status" value="1"/>
</dbReference>
<reference evidence="3" key="3">
    <citation type="submission" date="2023-12" db="EMBL/GenBank/DDBJ databases">
        <authorList>
            <person name="Sun Q."/>
            <person name="Inoue M."/>
        </authorList>
    </citation>
    <scope>NUCLEOTIDE SEQUENCE</scope>
    <source>
        <strain evidence="3">JCM 12289</strain>
    </source>
</reference>
<proteinExistence type="inferred from homology"/>
<dbReference type="GeneID" id="71761850"/>
<feature type="region of interest" description="Disordered" evidence="2">
    <location>
        <begin position="182"/>
        <end position="210"/>
    </location>
</feature>
<dbReference type="Proteomes" id="UP001500962">
    <property type="component" value="Unassembled WGS sequence"/>
</dbReference>
<accession>A0AAV3SIF4</accession>
<evidence type="ECO:0000313" key="3">
    <source>
        <dbReference type="EMBL" id="GAA0464004.1"/>
    </source>
</evidence>
<organism evidence="3 6">
    <name type="scientific">Halococcus dombrowskii</name>
    <dbReference type="NCBI Taxonomy" id="179637"/>
    <lineage>
        <taxon>Archaea</taxon>
        <taxon>Methanobacteriati</taxon>
        <taxon>Methanobacteriota</taxon>
        <taxon>Stenosarchaea group</taxon>
        <taxon>Halobacteria</taxon>
        <taxon>Halobacteriales</taxon>
        <taxon>Halococcaceae</taxon>
        <taxon>Halococcus</taxon>
    </lineage>
</organism>
<dbReference type="GO" id="GO:0016757">
    <property type="term" value="F:glycosyltransferase activity"/>
    <property type="evidence" value="ECO:0007669"/>
    <property type="project" value="TreeGrafter"/>
</dbReference>
<dbReference type="RefSeq" id="WP_244698795.1">
    <property type="nucleotide sequence ID" value="NZ_BAAADN010000030.1"/>
</dbReference>
<name>A0AAV3SIF4_HALDO</name>
<evidence type="ECO:0000256" key="1">
    <source>
        <dbReference type="ARBA" id="ARBA00006962"/>
    </source>
</evidence>
<evidence type="ECO:0000313" key="6">
    <source>
        <dbReference type="Proteomes" id="UP001500962"/>
    </source>
</evidence>
<dbReference type="PANTHER" id="PTHR21015:SF22">
    <property type="entry name" value="GLYCOSYLTRANSFERASE"/>
    <property type="match status" value="1"/>
</dbReference>
<reference evidence="4" key="2">
    <citation type="submission" date="2022-04" db="EMBL/GenBank/DDBJ databases">
        <title>Sequencing and genomic assembly of Halococcus dombrowskii.</title>
        <authorList>
            <person name="Lim S.W."/>
            <person name="MacLea K.S."/>
        </authorList>
    </citation>
    <scope>NUCLEOTIDE SEQUENCE</scope>
    <source>
        <strain evidence="4">H4</strain>
    </source>
</reference>
<dbReference type="AlphaFoldDB" id="A0AAV3SIF4"/>
<gene>
    <name evidence="3" type="ORF">GCM10008985_21060</name>
    <name evidence="4" type="ORF">MUK72_08340</name>
</gene>
<dbReference type="EMBL" id="BAAADN010000030">
    <property type="protein sequence ID" value="GAA0464004.1"/>
    <property type="molecule type" value="Genomic_DNA"/>
</dbReference>
<evidence type="ECO:0000256" key="2">
    <source>
        <dbReference type="SAM" id="MobiDB-lite"/>
    </source>
</evidence>
<dbReference type="KEGG" id="hdo:MUK72_08340"/>
<reference evidence="3" key="1">
    <citation type="journal article" date="2014" name="Int. J. Syst. Evol. Microbiol.">
        <title>Complete genome sequence of Corynebacterium casei LMG S-19264T (=DSM 44701T), isolated from a smear-ripened cheese.</title>
        <authorList>
            <consortium name="US DOE Joint Genome Institute (JGI-PGF)"/>
            <person name="Walter F."/>
            <person name="Albersmeier A."/>
            <person name="Kalinowski J."/>
            <person name="Ruckert C."/>
        </authorList>
    </citation>
    <scope>NUCLEOTIDE SEQUENCE</scope>
    <source>
        <strain evidence="3">JCM 12289</strain>
    </source>
</reference>
<dbReference type="Proteomes" id="UP000830542">
    <property type="component" value="Chromosome"/>
</dbReference>
<evidence type="ECO:0008006" key="7">
    <source>
        <dbReference type="Google" id="ProtNLM"/>
    </source>
</evidence>
<evidence type="ECO:0000313" key="4">
    <source>
        <dbReference type="EMBL" id="UOO93979.1"/>
    </source>
</evidence>